<evidence type="ECO:0000313" key="3">
    <source>
        <dbReference type="Proteomes" id="UP000185557"/>
    </source>
</evidence>
<dbReference type="PANTHER" id="PTHR12526">
    <property type="entry name" value="GLYCOSYLTRANSFERASE"/>
    <property type="match status" value="1"/>
</dbReference>
<organism evidence="2 3">
    <name type="scientific">Phormidium tenue NIES-30</name>
    <dbReference type="NCBI Taxonomy" id="549789"/>
    <lineage>
        <taxon>Bacteria</taxon>
        <taxon>Bacillati</taxon>
        <taxon>Cyanobacteriota</taxon>
        <taxon>Cyanophyceae</taxon>
        <taxon>Oscillatoriophycideae</taxon>
        <taxon>Oscillatoriales</taxon>
        <taxon>Oscillatoriaceae</taxon>
        <taxon>Phormidium</taxon>
    </lineage>
</organism>
<dbReference type="InterPro" id="IPR001296">
    <property type="entry name" value="Glyco_trans_1"/>
</dbReference>
<dbReference type="EMBL" id="MRCG01000001">
    <property type="protein sequence ID" value="OKH50981.1"/>
    <property type="molecule type" value="Genomic_DNA"/>
</dbReference>
<dbReference type="CDD" id="cd03801">
    <property type="entry name" value="GT4_PimA-like"/>
    <property type="match status" value="1"/>
</dbReference>
<keyword evidence="3" id="KW-1185">Reference proteome</keyword>
<gene>
    <name evidence="2" type="ORF">NIES30_02605</name>
</gene>
<dbReference type="Gene3D" id="3.40.50.2000">
    <property type="entry name" value="Glycogen Phosphorylase B"/>
    <property type="match status" value="2"/>
</dbReference>
<sequence length="403" mass="45243">MRLLIVNFAGDIRADFHRLASGGDETYYAQKYSLEAYAGLKQYADEVAVLVYITQESYNVKLPNGVRVIGCGFREYQDITAQKLIQHIEGYNPTHLIISLFDTDILSWAAGHNIPTLTTFLGTVPTRNFSILHSAVRRIKNQKIIRLLNKSNVQWVGSYGVNSSRRLKRLGVKSEKIIPWDFLVDSYPGGFLPKASPLNKSSWNLCYVGSISESKGVGDLLKAVKRLKEKCFSVHLNIVGSDHSNFAKDLILKLDIKDNVELLGFVPNHTVEPLMNQADLVVVPSRHTYPEGFPLVIHHALRACTPIVASDHPMFEGYLQHGVNAMIFPEGNDLALSNCVEEILTSTKLYERISEISHETWHQLRLPVKWADLATRWLSHTESDQQWLASHSLANATKQLAAA</sequence>
<dbReference type="STRING" id="549789.NIES30_02605"/>
<evidence type="ECO:0000313" key="2">
    <source>
        <dbReference type="EMBL" id="OKH50981.1"/>
    </source>
</evidence>
<dbReference type="Proteomes" id="UP000185557">
    <property type="component" value="Unassembled WGS sequence"/>
</dbReference>
<feature type="domain" description="Glycosyl transferase family 1" evidence="1">
    <location>
        <begin position="194"/>
        <end position="356"/>
    </location>
</feature>
<accession>A0A1U7JB42</accession>
<protein>
    <recommendedName>
        <fullName evidence="1">Glycosyl transferase family 1 domain-containing protein</fullName>
    </recommendedName>
</protein>
<reference evidence="2 3" key="1">
    <citation type="submission" date="2016-11" db="EMBL/GenBank/DDBJ databases">
        <title>Draft Genome Sequences of Nine Cyanobacterial Strains from Diverse Habitats.</title>
        <authorList>
            <person name="Zhu T."/>
            <person name="Hou S."/>
            <person name="Lu X."/>
            <person name="Hess W.R."/>
        </authorList>
    </citation>
    <scope>NUCLEOTIDE SEQUENCE [LARGE SCALE GENOMIC DNA]</scope>
    <source>
        <strain evidence="2 3">NIES-30</strain>
    </source>
</reference>
<comment type="caution">
    <text evidence="2">The sequence shown here is derived from an EMBL/GenBank/DDBJ whole genome shotgun (WGS) entry which is preliminary data.</text>
</comment>
<proteinExistence type="predicted"/>
<dbReference type="SUPFAM" id="SSF53756">
    <property type="entry name" value="UDP-Glycosyltransferase/glycogen phosphorylase"/>
    <property type="match status" value="1"/>
</dbReference>
<evidence type="ECO:0000259" key="1">
    <source>
        <dbReference type="Pfam" id="PF00534"/>
    </source>
</evidence>
<dbReference type="RefSeq" id="WP_073606794.1">
    <property type="nucleotide sequence ID" value="NZ_MRCG01000001.1"/>
</dbReference>
<dbReference type="Pfam" id="PF00534">
    <property type="entry name" value="Glycos_transf_1"/>
    <property type="match status" value="1"/>
</dbReference>
<name>A0A1U7JB42_9CYAN</name>
<dbReference type="GO" id="GO:0016757">
    <property type="term" value="F:glycosyltransferase activity"/>
    <property type="evidence" value="ECO:0007669"/>
    <property type="project" value="InterPro"/>
</dbReference>
<dbReference type="AlphaFoldDB" id="A0A1U7JB42"/>
<dbReference type="OrthoDB" id="9790710at2"/>